<dbReference type="AlphaFoldDB" id="A0A0N5A3I0"/>
<sequence length="174" mass="20196">MSYENVQSVVGKNLSGQNSGIKNVDQSNIQPNINNEINNAPVQIFPEIIENINEENHQNFEIQDQNNNDDCEIEYLGDDHINGYEGQEQNIFQYRQEQFHESFIDNNEKEDSDEDTIDNEMQLSDDEVGETDSESFDDYMDDIENIDPDNEDNEFEELDVEFSYHSDTSTSDDD</sequence>
<reference evidence="3" key="1">
    <citation type="submission" date="2017-02" db="UniProtKB">
        <authorList>
            <consortium name="WormBaseParasite"/>
        </authorList>
    </citation>
    <scope>IDENTIFICATION</scope>
</reference>
<feature type="compositionally biased region" description="Acidic residues" evidence="1">
    <location>
        <begin position="110"/>
        <end position="152"/>
    </location>
</feature>
<evidence type="ECO:0000313" key="3">
    <source>
        <dbReference type="WBParaSite" id="PTRK_0001618500.1"/>
    </source>
</evidence>
<dbReference type="WBParaSite" id="PTRK_0001618500.1">
    <property type="protein sequence ID" value="PTRK_0001618500.1"/>
    <property type="gene ID" value="PTRK_0001618500"/>
</dbReference>
<evidence type="ECO:0000313" key="2">
    <source>
        <dbReference type="Proteomes" id="UP000038045"/>
    </source>
</evidence>
<dbReference type="Proteomes" id="UP000038045">
    <property type="component" value="Unplaced"/>
</dbReference>
<keyword evidence="2" id="KW-1185">Reference proteome</keyword>
<protein>
    <submittedName>
        <fullName evidence="3">Uncharacterized protein</fullName>
    </submittedName>
</protein>
<feature type="region of interest" description="Disordered" evidence="1">
    <location>
        <begin position="108"/>
        <end position="152"/>
    </location>
</feature>
<accession>A0A0N5A3I0</accession>
<name>A0A0N5A3I0_PARTI</name>
<organism evidence="2 3">
    <name type="scientific">Parastrongyloides trichosuri</name>
    <name type="common">Possum-specific nematode worm</name>
    <dbReference type="NCBI Taxonomy" id="131310"/>
    <lineage>
        <taxon>Eukaryota</taxon>
        <taxon>Metazoa</taxon>
        <taxon>Ecdysozoa</taxon>
        <taxon>Nematoda</taxon>
        <taxon>Chromadorea</taxon>
        <taxon>Rhabditida</taxon>
        <taxon>Tylenchina</taxon>
        <taxon>Panagrolaimomorpha</taxon>
        <taxon>Strongyloidoidea</taxon>
        <taxon>Strongyloididae</taxon>
        <taxon>Parastrongyloides</taxon>
    </lineage>
</organism>
<proteinExistence type="predicted"/>
<evidence type="ECO:0000256" key="1">
    <source>
        <dbReference type="SAM" id="MobiDB-lite"/>
    </source>
</evidence>